<evidence type="ECO:0000313" key="1">
    <source>
        <dbReference type="EMBL" id="MDO0821303.1"/>
    </source>
</evidence>
<organism evidence="1 2">
    <name type="scientific">Desulfosporosinus nitroreducens</name>
    <dbReference type="NCBI Taxonomy" id="2018668"/>
    <lineage>
        <taxon>Bacteria</taxon>
        <taxon>Bacillati</taxon>
        <taxon>Bacillota</taxon>
        <taxon>Clostridia</taxon>
        <taxon>Eubacteriales</taxon>
        <taxon>Desulfitobacteriaceae</taxon>
        <taxon>Desulfosporosinus</taxon>
    </lineage>
</organism>
<sequence length="163" mass="18914">MKLMSAIQEQFGCYQNLDIDRSIDNKLNILGINSERKALLKSIRCRIIEIPKDYDQGEYALEIIDLDDLNGYCRIVISNIENWLEGLDDLYKFVNFDRYKGKQQFEQFLNQIENSMDTFGLPEVIELDGFYYIAGNGKHRLTIAKCVGIDKVPVLVKHIRSNL</sequence>
<accession>A0ABT8QJ18</accession>
<dbReference type="Proteomes" id="UP001176021">
    <property type="component" value="Unassembled WGS sequence"/>
</dbReference>
<comment type="caution">
    <text evidence="1">The sequence shown here is derived from an EMBL/GenBank/DDBJ whole genome shotgun (WGS) entry which is preliminary data.</text>
</comment>
<dbReference type="EMBL" id="JAMJEV010000001">
    <property type="protein sequence ID" value="MDO0821303.1"/>
    <property type="molecule type" value="Genomic_DNA"/>
</dbReference>
<name>A0ABT8QJ18_9FIRM</name>
<evidence type="ECO:0000313" key="2">
    <source>
        <dbReference type="Proteomes" id="UP001176021"/>
    </source>
</evidence>
<dbReference type="InterPro" id="IPR036086">
    <property type="entry name" value="ParB/Sulfiredoxin_sf"/>
</dbReference>
<keyword evidence="2" id="KW-1185">Reference proteome</keyword>
<gene>
    <name evidence="1" type="ORF">M8H41_00310</name>
</gene>
<proteinExistence type="predicted"/>
<evidence type="ECO:0008006" key="3">
    <source>
        <dbReference type="Google" id="ProtNLM"/>
    </source>
</evidence>
<reference evidence="1" key="1">
    <citation type="submission" date="2022-05" db="EMBL/GenBank/DDBJ databases">
        <title>Expanded diversity of anoxic marine methylotrophy in a Black Sea sulfate reducing microorganism.</title>
        <authorList>
            <person name="Fischer P.Q."/>
            <person name="Stams A.J.M."/>
            <person name="Villanueva L."/>
            <person name="Sousa D.Z."/>
        </authorList>
    </citation>
    <scope>NUCLEOTIDE SEQUENCE</scope>
    <source>
        <strain evidence="1">P130</strain>
    </source>
</reference>
<protein>
    <recommendedName>
        <fullName evidence="3">ParB/Sulfiredoxin domain-containing protein</fullName>
    </recommendedName>
</protein>
<dbReference type="RefSeq" id="WP_301997428.1">
    <property type="nucleotide sequence ID" value="NZ_JAMJEV010000001.1"/>
</dbReference>
<dbReference type="SUPFAM" id="SSF110849">
    <property type="entry name" value="ParB/Sulfiredoxin"/>
    <property type="match status" value="1"/>
</dbReference>